<feature type="transmembrane region" description="Helical" evidence="8">
    <location>
        <begin position="130"/>
        <end position="150"/>
    </location>
</feature>
<evidence type="ECO:0000313" key="10">
    <source>
        <dbReference type="Proteomes" id="UP000324133"/>
    </source>
</evidence>
<feature type="transmembrane region" description="Helical" evidence="8">
    <location>
        <begin position="262"/>
        <end position="280"/>
    </location>
</feature>
<keyword evidence="10" id="KW-1185">Reference proteome</keyword>
<keyword evidence="4 8" id="KW-0812">Transmembrane</keyword>
<feature type="transmembrane region" description="Helical" evidence="8">
    <location>
        <begin position="40"/>
        <end position="57"/>
    </location>
</feature>
<dbReference type="OrthoDB" id="783041at2"/>
<name>A0A5B6TFJ0_9BACT</name>
<keyword evidence="3" id="KW-0645">Protease</keyword>
<dbReference type="EC" id="3.4.22.-" evidence="9"/>
<dbReference type="NCBIfam" id="TIGR04178">
    <property type="entry name" value="exo_archaeo"/>
    <property type="match status" value="1"/>
</dbReference>
<evidence type="ECO:0000256" key="8">
    <source>
        <dbReference type="SAM" id="Phobius"/>
    </source>
</evidence>
<accession>A0A5B6TFJ0</accession>
<dbReference type="GO" id="GO:0006508">
    <property type="term" value="P:proteolysis"/>
    <property type="evidence" value="ECO:0007669"/>
    <property type="project" value="UniProtKB-KW"/>
</dbReference>
<evidence type="ECO:0000256" key="7">
    <source>
        <dbReference type="ARBA" id="ARBA00023136"/>
    </source>
</evidence>
<evidence type="ECO:0000256" key="5">
    <source>
        <dbReference type="ARBA" id="ARBA00022801"/>
    </source>
</evidence>
<dbReference type="Proteomes" id="UP000324133">
    <property type="component" value="Unassembled WGS sequence"/>
</dbReference>
<dbReference type="AlphaFoldDB" id="A0A5B6TFJ0"/>
<reference evidence="9 10" key="1">
    <citation type="submission" date="2019-07" db="EMBL/GenBank/DDBJ databases">
        <title>Rufibacter sp. nov., isolated from lake sediment.</title>
        <authorList>
            <person name="Qu J.-H."/>
        </authorList>
    </citation>
    <scope>NUCLEOTIDE SEQUENCE [LARGE SCALE GENOMIC DNA]</scope>
    <source>
        <strain evidence="9 10">NBS58-1</strain>
    </source>
</reference>
<feature type="transmembrane region" description="Helical" evidence="8">
    <location>
        <begin position="225"/>
        <end position="250"/>
    </location>
</feature>
<evidence type="ECO:0000313" key="9">
    <source>
        <dbReference type="EMBL" id="KAA3438661.1"/>
    </source>
</evidence>
<dbReference type="InterPro" id="IPR026392">
    <property type="entry name" value="Exo/Archaeosortase_dom"/>
</dbReference>
<dbReference type="GO" id="GO:0005886">
    <property type="term" value="C:plasma membrane"/>
    <property type="evidence" value="ECO:0007669"/>
    <property type="project" value="UniProtKB-SubCell"/>
</dbReference>
<keyword evidence="5 9" id="KW-0378">Hydrolase</keyword>
<proteinExistence type="predicted"/>
<feature type="transmembrane region" description="Helical" evidence="8">
    <location>
        <begin position="88"/>
        <end position="118"/>
    </location>
</feature>
<keyword evidence="2" id="KW-1003">Cell membrane</keyword>
<sequence>MGPYHHCTPGRIYFGSQASATIMMHLPLNSSRLLLPQRYLLAWLIGMGYLLTAAFFLRQYLLWNPQWLLGLALLPFITLRTPQKTSPLLLLVTGCILAFSGYYQITTVYFFGFLLVLWFAAQTLLGRSGIYPLLMLSVASPIFGYVADILSFPLRLELTRAAAFLIGFMYDSAKAAGNIILLNGQEYSVDPACAGLHLLSFSFMIAVFLLAHVHRTQQKAWTTWMLFGLLLLVLGLNLVSNLLRILVLVLLQIGPSNPMHDVVGLLCLVLYTLLPFYFLARKASMRLPRTEQPETPQWVFPKKVLWLHVGLLVSVTVCGFKVQQKKVSSQIVAQIQAPGFQKELLQDGVHKFTNEKALIYMKPIRAFYSTEHHPMICWEGSGYLFQNISLGDIGGHLVYTGILKKEKALLHTAWWMDNGQYQTVEQADWRWRMAKGEPAFHLVNVTAASEEELVRQVTQLLESKAITNKVAHR</sequence>
<comment type="caution">
    <text evidence="9">The sequence shown here is derived from an EMBL/GenBank/DDBJ whole genome shotgun (WGS) entry which is preliminary data.</text>
</comment>
<feature type="transmembrane region" description="Helical" evidence="8">
    <location>
        <begin position="194"/>
        <end position="213"/>
    </location>
</feature>
<evidence type="ECO:0000256" key="3">
    <source>
        <dbReference type="ARBA" id="ARBA00022670"/>
    </source>
</evidence>
<evidence type="ECO:0000256" key="6">
    <source>
        <dbReference type="ARBA" id="ARBA00022989"/>
    </source>
</evidence>
<comment type="subcellular location">
    <subcellularLocation>
        <location evidence="1">Cell membrane</location>
        <topology evidence="1">Multi-pass membrane protein</topology>
    </subcellularLocation>
</comment>
<dbReference type="NCBIfam" id="TIGR04476">
    <property type="entry name" value="exosort_XrtN"/>
    <property type="match status" value="1"/>
</dbReference>
<dbReference type="EMBL" id="VKKY01000002">
    <property type="protein sequence ID" value="KAA3438661.1"/>
    <property type="molecule type" value="Genomic_DNA"/>
</dbReference>
<evidence type="ECO:0000256" key="2">
    <source>
        <dbReference type="ARBA" id="ARBA00022475"/>
    </source>
</evidence>
<evidence type="ECO:0000256" key="1">
    <source>
        <dbReference type="ARBA" id="ARBA00004651"/>
    </source>
</evidence>
<dbReference type="Pfam" id="PF09721">
    <property type="entry name" value="Exosortase_EpsH"/>
    <property type="match status" value="1"/>
</dbReference>
<organism evidence="9 10">
    <name type="scientific">Rufibacter hautae</name>
    <dbReference type="NCBI Taxonomy" id="2595005"/>
    <lineage>
        <taxon>Bacteria</taxon>
        <taxon>Pseudomonadati</taxon>
        <taxon>Bacteroidota</taxon>
        <taxon>Cytophagia</taxon>
        <taxon>Cytophagales</taxon>
        <taxon>Hymenobacteraceae</taxon>
        <taxon>Rufibacter</taxon>
    </lineage>
</organism>
<evidence type="ECO:0000256" key="4">
    <source>
        <dbReference type="ARBA" id="ARBA00022692"/>
    </source>
</evidence>
<protein>
    <submittedName>
        <fullName evidence="9">Exosortase N</fullName>
        <ecNumber evidence="9">3.4.22.-</ecNumber>
    </submittedName>
</protein>
<keyword evidence="6 8" id="KW-1133">Transmembrane helix</keyword>
<dbReference type="InterPro" id="IPR019127">
    <property type="entry name" value="Exosortase"/>
</dbReference>
<gene>
    <name evidence="9" type="primary">xrtN</name>
    <name evidence="9" type="ORF">FOA19_15680</name>
</gene>
<dbReference type="GO" id="GO:0008233">
    <property type="term" value="F:peptidase activity"/>
    <property type="evidence" value="ECO:0007669"/>
    <property type="project" value="UniProtKB-KW"/>
</dbReference>
<dbReference type="InterPro" id="IPR031006">
    <property type="entry name" value="Exosort_XrtN"/>
</dbReference>
<keyword evidence="7 8" id="KW-0472">Membrane</keyword>